<evidence type="ECO:0000256" key="3">
    <source>
        <dbReference type="ARBA" id="ARBA00022598"/>
    </source>
</evidence>
<dbReference type="SUPFAM" id="SSF56317">
    <property type="entry name" value="Carbon-nitrogen hydrolase"/>
    <property type="match status" value="1"/>
</dbReference>
<keyword evidence="5 7" id="KW-0067">ATP-binding</keyword>
<dbReference type="PIRSF" id="PIRSF006630">
    <property type="entry name" value="NADS_GAT"/>
    <property type="match status" value="1"/>
</dbReference>
<evidence type="ECO:0000313" key="11">
    <source>
        <dbReference type="Proteomes" id="UP000003277"/>
    </source>
</evidence>
<comment type="pathway">
    <text evidence="1 7">Cofactor biosynthesis; NAD(+) biosynthesis; NAD(+) from deamido-NAD(+) (L-Gln route): step 1/1.</text>
</comment>
<dbReference type="GO" id="GO:0009435">
    <property type="term" value="P:NAD+ biosynthetic process"/>
    <property type="evidence" value="ECO:0007669"/>
    <property type="project" value="UniProtKB-UniRule"/>
</dbReference>
<evidence type="ECO:0000256" key="6">
    <source>
        <dbReference type="ARBA" id="ARBA00023027"/>
    </source>
</evidence>
<comment type="similarity">
    <text evidence="8">Belongs to the NAD synthetase family.</text>
</comment>
<feature type="domain" description="CN hydrolase" evidence="9">
    <location>
        <begin position="2"/>
        <end position="282"/>
    </location>
</feature>
<dbReference type="AlphaFoldDB" id="H1D1J6"/>
<dbReference type="SUPFAM" id="SSF52402">
    <property type="entry name" value="Adenine nucleotide alpha hydrolases-like"/>
    <property type="match status" value="1"/>
</dbReference>
<comment type="caution">
    <text evidence="10">The sequence shown here is derived from an EMBL/GenBank/DDBJ whole genome shotgun (WGS) entry which is preliminary data.</text>
</comment>
<evidence type="ECO:0000256" key="5">
    <source>
        <dbReference type="ARBA" id="ARBA00022840"/>
    </source>
</evidence>
<dbReference type="InterPro" id="IPR014729">
    <property type="entry name" value="Rossmann-like_a/b/a_fold"/>
</dbReference>
<dbReference type="PATRIC" id="fig|742743.3.peg.1517"/>
<accession>H1D1J6</accession>
<dbReference type="PANTHER" id="PTHR23090:SF7">
    <property type="entry name" value="NH(3)-DEPENDENT NAD(+) SYNTHETASE"/>
    <property type="match status" value="1"/>
</dbReference>
<dbReference type="EC" id="6.3.5.1" evidence="7"/>
<dbReference type="Pfam" id="PF02540">
    <property type="entry name" value="NAD_synthase"/>
    <property type="match status" value="1"/>
</dbReference>
<dbReference type="GO" id="GO:0004359">
    <property type="term" value="F:glutaminase activity"/>
    <property type="evidence" value="ECO:0007669"/>
    <property type="project" value="InterPro"/>
</dbReference>
<dbReference type="InterPro" id="IPR014445">
    <property type="entry name" value="Gln-dep_NAD_synthase"/>
</dbReference>
<dbReference type="InterPro" id="IPR036526">
    <property type="entry name" value="C-N_Hydrolase_sf"/>
</dbReference>
<protein>
    <recommendedName>
        <fullName evidence="7">Glutamine-dependent NAD(+) synthetase</fullName>
        <ecNumber evidence="7">6.3.5.1</ecNumber>
    </recommendedName>
    <alternativeName>
        <fullName evidence="7">NAD(+) synthase [glutamine-hydrolyzing]</fullName>
    </alternativeName>
</protein>
<dbReference type="HOGENOM" id="CLU_022313_1_0_9"/>
<gene>
    <name evidence="10" type="ORF">HMPREF9453_01484</name>
</gene>
<sequence length="626" mass="70614">MIKIATAQIDVIPGNIRENWKQIEKEIQRAREKGAHMLVLPEMCLTGYLIGDLWDQNAFLRECEAYNKKIAAASRDITILWGSCAIDWEKTNDDGRPRKYNAAFAAAGGHFLIPENGRHPFVIKTLLPNYRCFDDRRYFTSLRQEALEEGLSLEEALTPFLLPAGSETIRTGVLLCEDSWDENYSLSPMSILAKKDISLFLNLSASPFTLGKNEKRHRMLGDALSKLHIPMIYVNQRGLQNNGKTCYTFDGMTAAYDKEGTLIAEARPYEEPRCLFLFHRDSGNLMSEKPMAPFQGRMLLPALRYGVRKFLSAIHVGKVVIGVSGGIDSAVNAALYRSVLPKDHLLLVNTPTRFNSEMTKDLARKLADHLESPYLTIPIGSFIDETARALEGLPVGKEKIHLTGFMKENMQARDRSSRILSALSAAFGGIFTCNANKTEMTVGYGTLYGDLAGALAATADLWKYQIYELGRALNEWYGQEVIPKGIFTVKPSAELSENQDVTKGLGDPLIYEYHDYLLKSFVEPWQRNTPEDILAWYREGTLEEHLGCSVKVKDLFPTHAAFIQDLERWWNLFAGFAVAKRIQAPPLIAISRRPYGYDLRESQAGPYYTDRYLEMKEEMLKVVKGS</sequence>
<evidence type="ECO:0000259" key="9">
    <source>
        <dbReference type="PROSITE" id="PS50263"/>
    </source>
</evidence>
<dbReference type="GO" id="GO:0005737">
    <property type="term" value="C:cytoplasm"/>
    <property type="evidence" value="ECO:0007669"/>
    <property type="project" value="InterPro"/>
</dbReference>
<dbReference type="CDD" id="cd00553">
    <property type="entry name" value="NAD_synthase"/>
    <property type="match status" value="1"/>
</dbReference>
<dbReference type="PROSITE" id="PS50263">
    <property type="entry name" value="CN_HYDROLASE"/>
    <property type="match status" value="1"/>
</dbReference>
<dbReference type="UniPathway" id="UPA00253">
    <property type="reaction ID" value="UER00334"/>
</dbReference>
<reference evidence="10 11" key="1">
    <citation type="submission" date="2011-11" db="EMBL/GenBank/DDBJ databases">
        <title>The Genome Sequence of Dialister succinatiphilus YIT 11850.</title>
        <authorList>
            <consortium name="The Broad Institute Genome Sequencing Platform"/>
            <person name="Earl A."/>
            <person name="Ward D."/>
            <person name="Feldgarden M."/>
            <person name="Gevers D."/>
            <person name="Morotomi M."/>
            <person name="Young S.K."/>
            <person name="Zeng Q."/>
            <person name="Gargeya S."/>
            <person name="Fitzgerald M."/>
            <person name="Haas B."/>
            <person name="Abouelleil A."/>
            <person name="Alvarado L."/>
            <person name="Arachchi H.M."/>
            <person name="Berlin A."/>
            <person name="Brown A."/>
            <person name="Chapman S.B."/>
            <person name="Dunbar C."/>
            <person name="Gearin G."/>
            <person name="Goldberg J."/>
            <person name="Griggs A."/>
            <person name="Gujja S."/>
            <person name="Heiman D."/>
            <person name="Howarth C."/>
            <person name="Lui A."/>
            <person name="MacDonald P.J.P."/>
            <person name="Montmayeur A."/>
            <person name="Murphy C."/>
            <person name="Neiman D."/>
            <person name="Pearson M."/>
            <person name="Priest M."/>
            <person name="Roberts A."/>
            <person name="Saif S."/>
            <person name="Shea T."/>
            <person name="Sisk P."/>
            <person name="Stolte C."/>
            <person name="Sykes S."/>
            <person name="Wortman J."/>
            <person name="Nusbaum C."/>
            <person name="Birren B."/>
        </authorList>
    </citation>
    <scope>NUCLEOTIDE SEQUENCE [LARGE SCALE GENOMIC DNA]</scope>
    <source>
        <strain evidence="10 11">YIT 11850</strain>
    </source>
</reference>
<name>H1D1J6_9FIRM</name>
<keyword evidence="4 7" id="KW-0547">Nucleotide-binding</keyword>
<dbReference type="eggNOG" id="COG0171">
    <property type="taxonomic scope" value="Bacteria"/>
</dbReference>
<dbReference type="NCBIfam" id="TIGR00552">
    <property type="entry name" value="nadE"/>
    <property type="match status" value="1"/>
</dbReference>
<evidence type="ECO:0000256" key="7">
    <source>
        <dbReference type="PIRNR" id="PIRNR006630"/>
    </source>
</evidence>
<dbReference type="Proteomes" id="UP000003277">
    <property type="component" value="Unassembled WGS sequence"/>
</dbReference>
<evidence type="ECO:0000256" key="1">
    <source>
        <dbReference type="ARBA" id="ARBA00005188"/>
    </source>
</evidence>
<dbReference type="InterPro" id="IPR022310">
    <property type="entry name" value="NAD/GMP_synthase"/>
</dbReference>
<comment type="similarity">
    <text evidence="2 7">In the C-terminal section; belongs to the NAD synthetase family.</text>
</comment>
<dbReference type="InterPro" id="IPR003694">
    <property type="entry name" value="NAD_synthase"/>
</dbReference>
<keyword evidence="11" id="KW-1185">Reference proteome</keyword>
<keyword evidence="3 7" id="KW-0436">Ligase</keyword>
<dbReference type="Gene3D" id="3.60.110.10">
    <property type="entry name" value="Carbon-nitrogen hydrolase"/>
    <property type="match status" value="1"/>
</dbReference>
<dbReference type="EMBL" id="ADLT01000049">
    <property type="protein sequence ID" value="EHO62619.1"/>
    <property type="molecule type" value="Genomic_DNA"/>
</dbReference>
<dbReference type="OrthoDB" id="9803818at2"/>
<evidence type="ECO:0000256" key="2">
    <source>
        <dbReference type="ARBA" id="ARBA00007145"/>
    </source>
</evidence>
<dbReference type="CDD" id="cd07570">
    <property type="entry name" value="GAT_Gln-NAD-synth"/>
    <property type="match status" value="1"/>
</dbReference>
<dbReference type="GO" id="GO:0003952">
    <property type="term" value="F:NAD+ synthase (glutamine-hydrolyzing) activity"/>
    <property type="evidence" value="ECO:0007669"/>
    <property type="project" value="UniProtKB-UniRule"/>
</dbReference>
<dbReference type="PANTHER" id="PTHR23090">
    <property type="entry name" value="NH 3 /GLUTAMINE-DEPENDENT NAD + SYNTHETASE"/>
    <property type="match status" value="1"/>
</dbReference>
<evidence type="ECO:0000313" key="10">
    <source>
        <dbReference type="EMBL" id="EHO62619.1"/>
    </source>
</evidence>
<dbReference type="InterPro" id="IPR003010">
    <property type="entry name" value="C-N_Hydrolase"/>
</dbReference>
<keyword evidence="6 7" id="KW-0520">NAD</keyword>
<dbReference type="GO" id="GO:0005524">
    <property type="term" value="F:ATP binding"/>
    <property type="evidence" value="ECO:0007669"/>
    <property type="project" value="UniProtKB-UniRule"/>
</dbReference>
<dbReference type="Pfam" id="PF00795">
    <property type="entry name" value="CN_hydrolase"/>
    <property type="match status" value="1"/>
</dbReference>
<organism evidence="10 11">
    <name type="scientific">Dialister succinatiphilus YIT 11850</name>
    <dbReference type="NCBI Taxonomy" id="742743"/>
    <lineage>
        <taxon>Bacteria</taxon>
        <taxon>Bacillati</taxon>
        <taxon>Bacillota</taxon>
        <taxon>Negativicutes</taxon>
        <taxon>Veillonellales</taxon>
        <taxon>Veillonellaceae</taxon>
        <taxon>Dialister</taxon>
    </lineage>
</organism>
<dbReference type="RefSeq" id="WP_008859978.1">
    <property type="nucleotide sequence ID" value="NZ_JH591188.1"/>
</dbReference>
<dbReference type="Gene3D" id="3.40.50.620">
    <property type="entry name" value="HUPs"/>
    <property type="match status" value="1"/>
</dbReference>
<proteinExistence type="inferred from homology"/>
<comment type="catalytic activity">
    <reaction evidence="7">
        <text>deamido-NAD(+) + L-glutamine + ATP + H2O = L-glutamate + AMP + diphosphate + NAD(+) + H(+)</text>
        <dbReference type="Rhea" id="RHEA:24384"/>
        <dbReference type="ChEBI" id="CHEBI:15377"/>
        <dbReference type="ChEBI" id="CHEBI:15378"/>
        <dbReference type="ChEBI" id="CHEBI:29985"/>
        <dbReference type="ChEBI" id="CHEBI:30616"/>
        <dbReference type="ChEBI" id="CHEBI:33019"/>
        <dbReference type="ChEBI" id="CHEBI:57540"/>
        <dbReference type="ChEBI" id="CHEBI:58359"/>
        <dbReference type="ChEBI" id="CHEBI:58437"/>
        <dbReference type="ChEBI" id="CHEBI:456215"/>
        <dbReference type="EC" id="6.3.5.1"/>
    </reaction>
</comment>
<evidence type="ECO:0000256" key="8">
    <source>
        <dbReference type="RuleBase" id="RU003811"/>
    </source>
</evidence>
<dbReference type="eggNOG" id="COG0388">
    <property type="taxonomic scope" value="Bacteria"/>
</dbReference>
<dbReference type="STRING" id="742743.HMPREF9453_01484"/>
<evidence type="ECO:0000256" key="4">
    <source>
        <dbReference type="ARBA" id="ARBA00022741"/>
    </source>
</evidence>